<protein>
    <submittedName>
        <fullName evidence="2">Uncharacterized protein</fullName>
    </submittedName>
</protein>
<feature type="region of interest" description="Disordered" evidence="1">
    <location>
        <begin position="45"/>
        <end position="90"/>
    </location>
</feature>
<dbReference type="Proteomes" id="UP000027222">
    <property type="component" value="Unassembled WGS sequence"/>
</dbReference>
<feature type="region of interest" description="Disordered" evidence="1">
    <location>
        <begin position="102"/>
        <end position="122"/>
    </location>
</feature>
<dbReference type="HOGENOM" id="CLU_1057851_0_0_1"/>
<evidence type="ECO:0000256" key="1">
    <source>
        <dbReference type="SAM" id="MobiDB-lite"/>
    </source>
</evidence>
<evidence type="ECO:0000313" key="2">
    <source>
        <dbReference type="EMBL" id="KDR64985.1"/>
    </source>
</evidence>
<reference evidence="3" key="1">
    <citation type="journal article" date="2014" name="Proc. Natl. Acad. Sci. U.S.A.">
        <title>Extensive sampling of basidiomycete genomes demonstrates inadequacy of the white-rot/brown-rot paradigm for wood decay fungi.</title>
        <authorList>
            <person name="Riley R."/>
            <person name="Salamov A.A."/>
            <person name="Brown D.W."/>
            <person name="Nagy L.G."/>
            <person name="Floudas D."/>
            <person name="Held B.W."/>
            <person name="Levasseur A."/>
            <person name="Lombard V."/>
            <person name="Morin E."/>
            <person name="Otillar R."/>
            <person name="Lindquist E.A."/>
            <person name="Sun H."/>
            <person name="LaButti K.M."/>
            <person name="Schmutz J."/>
            <person name="Jabbour D."/>
            <person name="Luo H."/>
            <person name="Baker S.E."/>
            <person name="Pisabarro A.G."/>
            <person name="Walton J.D."/>
            <person name="Blanchette R.A."/>
            <person name="Henrissat B."/>
            <person name="Martin F."/>
            <person name="Cullen D."/>
            <person name="Hibbett D.S."/>
            <person name="Grigoriev I.V."/>
        </authorList>
    </citation>
    <scope>NUCLEOTIDE SEQUENCE [LARGE SCALE GENOMIC DNA]</scope>
    <source>
        <strain evidence="3">CBS 339.88</strain>
    </source>
</reference>
<feature type="compositionally biased region" description="Low complexity" evidence="1">
    <location>
        <begin position="73"/>
        <end position="90"/>
    </location>
</feature>
<name>A0A067S2F6_GALM3</name>
<keyword evidence="3" id="KW-1185">Reference proteome</keyword>
<evidence type="ECO:0000313" key="3">
    <source>
        <dbReference type="Proteomes" id="UP000027222"/>
    </source>
</evidence>
<dbReference type="EMBL" id="KL142610">
    <property type="protein sequence ID" value="KDR64985.1"/>
    <property type="molecule type" value="Genomic_DNA"/>
</dbReference>
<accession>A0A067S2F6</accession>
<sequence>MYAAHCSPLQFVEMYPGTFTCQRDLDLAMCVVATHHNNTRYRLKHRGEHQHASPQPITPPPKKPTLSAPKQLAAGFPSSGPAPSSSNQPATRLTRLQTQLTASAPTRLAEGSASNRPATQAMRPVVLLPAPKRRAPGSPSNQLASFPSSQPAMPVIEQLVAPQANEVVQVPRQVGREVDKHSVQEFLHSCQPDIAYLCPAFVAFGIVNNNYLDAISRWSKEVIFEFLARFAEQASLDGVQITEMEKYVIYIYLQKRAKQRAAN</sequence>
<organism evidence="2 3">
    <name type="scientific">Galerina marginata (strain CBS 339.88)</name>
    <dbReference type="NCBI Taxonomy" id="685588"/>
    <lineage>
        <taxon>Eukaryota</taxon>
        <taxon>Fungi</taxon>
        <taxon>Dikarya</taxon>
        <taxon>Basidiomycota</taxon>
        <taxon>Agaricomycotina</taxon>
        <taxon>Agaricomycetes</taxon>
        <taxon>Agaricomycetidae</taxon>
        <taxon>Agaricales</taxon>
        <taxon>Agaricineae</taxon>
        <taxon>Strophariaceae</taxon>
        <taxon>Galerina</taxon>
    </lineage>
</organism>
<dbReference type="AlphaFoldDB" id="A0A067S2F6"/>
<proteinExistence type="predicted"/>
<gene>
    <name evidence="2" type="ORF">GALMADRAFT_217730</name>
</gene>